<evidence type="ECO:0000256" key="2">
    <source>
        <dbReference type="ARBA" id="ARBA00022723"/>
    </source>
</evidence>
<evidence type="ECO:0000313" key="5">
    <source>
        <dbReference type="Proteomes" id="UP001295423"/>
    </source>
</evidence>
<organism evidence="4 5">
    <name type="scientific">Cylindrotheca closterium</name>
    <dbReference type="NCBI Taxonomy" id="2856"/>
    <lineage>
        <taxon>Eukaryota</taxon>
        <taxon>Sar</taxon>
        <taxon>Stramenopiles</taxon>
        <taxon>Ochrophyta</taxon>
        <taxon>Bacillariophyta</taxon>
        <taxon>Bacillariophyceae</taxon>
        <taxon>Bacillariophycidae</taxon>
        <taxon>Bacillariales</taxon>
        <taxon>Bacillariaceae</taxon>
        <taxon>Cylindrotheca</taxon>
    </lineage>
</organism>
<name>A0AAD2FDV3_9STRA</name>
<reference evidence="4" key="1">
    <citation type="submission" date="2023-08" db="EMBL/GenBank/DDBJ databases">
        <authorList>
            <person name="Audoor S."/>
            <person name="Bilcke G."/>
        </authorList>
    </citation>
    <scope>NUCLEOTIDE SEQUENCE</scope>
</reference>
<proteinExistence type="predicted"/>
<dbReference type="AlphaFoldDB" id="A0AAD2FDV3"/>
<evidence type="ECO:0000259" key="3">
    <source>
        <dbReference type="Pfam" id="PF13359"/>
    </source>
</evidence>
<dbReference type="EMBL" id="CAKOGP040000120">
    <property type="protein sequence ID" value="CAJ1931052.1"/>
    <property type="molecule type" value="Genomic_DNA"/>
</dbReference>
<comment type="cofactor">
    <cofactor evidence="1">
        <name>a divalent metal cation</name>
        <dbReference type="ChEBI" id="CHEBI:60240"/>
    </cofactor>
</comment>
<sequence>MKRILRASRIAEEPEDHMIIPEDDHDTDDSDNHRNLMFFMLIMCSILPQFRVGVEDPFIFSRNRHMFHQALPAHQRRIQERRIPRGALNDPTQSGWRRLYKSGSDQALITYTGFDHASFNFLLGLFSPLCNQYSPHVNMRKLTPLQRRGRPRMHTASDILGLNLAWSRTKGSIQSLSIIFGMTATNVHRYLYFGRRILIMVLQSHPDAAIRIPSAEKIEEYKQAVNNKHNLLTDVWCCFDGLKLGTQAPTNAGLQRIFYNAWKADTFVKGVFAFVPDGKIVIAYFNVPGSVHDSQLAYLGNIYGKLKSVYDQCGGIAVGDSAFAACERDYIIKSSANNKDGPPPNLNFMSEEELHDYLVNNQATSLRQTSEWGMRGLQSSFPRLNDRIHYEQYSERKYIMKLFLLLYNLRASRVGINQITNTYMPHLNQEADNLFPQFNDAPND</sequence>
<feature type="domain" description="DDE Tnp4" evidence="3">
    <location>
        <begin position="240"/>
        <end position="408"/>
    </location>
</feature>
<dbReference type="GO" id="GO:0046872">
    <property type="term" value="F:metal ion binding"/>
    <property type="evidence" value="ECO:0007669"/>
    <property type="project" value="UniProtKB-KW"/>
</dbReference>
<gene>
    <name evidence="4" type="ORF">CYCCA115_LOCUS2215</name>
</gene>
<protein>
    <recommendedName>
        <fullName evidence="3">DDE Tnp4 domain-containing protein</fullName>
    </recommendedName>
</protein>
<dbReference type="InterPro" id="IPR027806">
    <property type="entry name" value="HARBI1_dom"/>
</dbReference>
<comment type="caution">
    <text evidence="4">The sequence shown here is derived from an EMBL/GenBank/DDBJ whole genome shotgun (WGS) entry which is preliminary data.</text>
</comment>
<evidence type="ECO:0000256" key="1">
    <source>
        <dbReference type="ARBA" id="ARBA00001968"/>
    </source>
</evidence>
<dbReference type="PANTHER" id="PTHR48471">
    <property type="entry name" value="DDE TNP4 DOMAIN-CONTAINING PROTEIN"/>
    <property type="match status" value="1"/>
</dbReference>
<keyword evidence="2" id="KW-0479">Metal-binding</keyword>
<dbReference type="Proteomes" id="UP001295423">
    <property type="component" value="Unassembled WGS sequence"/>
</dbReference>
<evidence type="ECO:0000313" key="4">
    <source>
        <dbReference type="EMBL" id="CAJ1931052.1"/>
    </source>
</evidence>
<keyword evidence="5" id="KW-1185">Reference proteome</keyword>
<dbReference type="Pfam" id="PF13359">
    <property type="entry name" value="DDE_Tnp_4"/>
    <property type="match status" value="1"/>
</dbReference>
<accession>A0AAD2FDV3</accession>
<dbReference type="PANTHER" id="PTHR48471:SF1">
    <property type="entry name" value="DDE TNP4 DOMAIN-CONTAINING PROTEIN"/>
    <property type="match status" value="1"/>
</dbReference>